<dbReference type="EMBL" id="HBUF01341174">
    <property type="protein sequence ID" value="CAG6703724.1"/>
    <property type="molecule type" value="Transcribed_RNA"/>
</dbReference>
<name>A0A8D8UGR5_9HEMI</name>
<accession>A0A8D8UGR5</accession>
<proteinExistence type="predicted"/>
<evidence type="ECO:0000313" key="1">
    <source>
        <dbReference type="EMBL" id="CAG6703721.1"/>
    </source>
</evidence>
<sequence length="108" mass="12139">MVRPPSPARTWWKRSNIWFMSRAPESSLPPILPMKSFISGICSSTERCISSLMFSNACFPFNTSCSISDDINSDTFCKLAVTFGNLVKLASNDRSLILYLVIRVRHAC</sequence>
<dbReference type="EMBL" id="HBUF01341171">
    <property type="protein sequence ID" value="CAG6703715.1"/>
    <property type="molecule type" value="Transcribed_RNA"/>
</dbReference>
<reference evidence="1" key="1">
    <citation type="submission" date="2021-05" db="EMBL/GenBank/DDBJ databases">
        <authorList>
            <person name="Alioto T."/>
            <person name="Alioto T."/>
            <person name="Gomez Garrido J."/>
        </authorList>
    </citation>
    <scope>NUCLEOTIDE SEQUENCE</scope>
</reference>
<organism evidence="1">
    <name type="scientific">Cacopsylla melanoneura</name>
    <dbReference type="NCBI Taxonomy" id="428564"/>
    <lineage>
        <taxon>Eukaryota</taxon>
        <taxon>Metazoa</taxon>
        <taxon>Ecdysozoa</taxon>
        <taxon>Arthropoda</taxon>
        <taxon>Hexapoda</taxon>
        <taxon>Insecta</taxon>
        <taxon>Pterygota</taxon>
        <taxon>Neoptera</taxon>
        <taxon>Paraneoptera</taxon>
        <taxon>Hemiptera</taxon>
        <taxon>Sternorrhyncha</taxon>
        <taxon>Psylloidea</taxon>
        <taxon>Psyllidae</taxon>
        <taxon>Psyllinae</taxon>
        <taxon>Cacopsylla</taxon>
    </lineage>
</organism>
<dbReference type="AlphaFoldDB" id="A0A8D8UGR5"/>
<protein>
    <submittedName>
        <fullName evidence="1">Uncharacterized protein</fullName>
    </submittedName>
</protein>
<dbReference type="EMBL" id="HBUF01341173">
    <property type="protein sequence ID" value="CAG6703721.1"/>
    <property type="molecule type" value="Transcribed_RNA"/>
</dbReference>